<accession>A0A6C0CSD4</accession>
<reference evidence="1" key="1">
    <citation type="journal article" date="2020" name="Nature">
        <title>Giant virus diversity and host interactions through global metagenomics.</title>
        <authorList>
            <person name="Schulz F."/>
            <person name="Roux S."/>
            <person name="Paez-Espino D."/>
            <person name="Jungbluth S."/>
            <person name="Walsh D.A."/>
            <person name="Denef V.J."/>
            <person name="McMahon K.D."/>
            <person name="Konstantinidis K.T."/>
            <person name="Eloe-Fadrosh E.A."/>
            <person name="Kyrpides N.C."/>
            <person name="Woyke T."/>
        </authorList>
    </citation>
    <scope>NUCLEOTIDE SEQUENCE</scope>
    <source>
        <strain evidence="1">GVMAG-M-3300021473-15</strain>
    </source>
</reference>
<dbReference type="EMBL" id="MN739475">
    <property type="protein sequence ID" value="QHT06780.1"/>
    <property type="molecule type" value="Genomic_DNA"/>
</dbReference>
<sequence>MDTMEREFMECLNSFIQNINPVIDFDKVYDEDLYYDLIEQLCIYEKVFNETYALLFIQINSLVKQIDLFYQYSKINDAKCDEIHATIERIIQDMHVLIPSHLKEGLIYL</sequence>
<name>A0A6C0CSD4_9ZZZZ</name>
<organism evidence="1">
    <name type="scientific">viral metagenome</name>
    <dbReference type="NCBI Taxonomy" id="1070528"/>
    <lineage>
        <taxon>unclassified sequences</taxon>
        <taxon>metagenomes</taxon>
        <taxon>organismal metagenomes</taxon>
    </lineage>
</organism>
<dbReference type="AlphaFoldDB" id="A0A6C0CSD4"/>
<evidence type="ECO:0000313" key="1">
    <source>
        <dbReference type="EMBL" id="QHT06780.1"/>
    </source>
</evidence>
<proteinExistence type="predicted"/>
<protein>
    <submittedName>
        <fullName evidence="1">Uncharacterized protein</fullName>
    </submittedName>
</protein>